<proteinExistence type="predicted"/>
<evidence type="ECO:0000259" key="1">
    <source>
        <dbReference type="Pfam" id="PF13568"/>
    </source>
</evidence>
<dbReference type="RefSeq" id="WP_170073158.1">
    <property type="nucleotide sequence ID" value="NZ_PVTR01000001.1"/>
</dbReference>
<gene>
    <name evidence="2" type="ORF">CLW00_101364</name>
</gene>
<evidence type="ECO:0000313" key="3">
    <source>
        <dbReference type="Proteomes" id="UP000238157"/>
    </source>
</evidence>
<dbReference type="EMBL" id="PVTR01000001">
    <property type="protein sequence ID" value="PRY90699.1"/>
    <property type="molecule type" value="Genomic_DNA"/>
</dbReference>
<keyword evidence="3" id="KW-1185">Reference proteome</keyword>
<protein>
    <submittedName>
        <fullName evidence="2">Outer membrane protein with beta-barrel domain</fullName>
    </submittedName>
</protein>
<dbReference type="Proteomes" id="UP000238157">
    <property type="component" value="Unassembled WGS sequence"/>
</dbReference>
<evidence type="ECO:0000313" key="2">
    <source>
        <dbReference type="EMBL" id="PRY90699.1"/>
    </source>
</evidence>
<dbReference type="Pfam" id="PF13568">
    <property type="entry name" value="OMP_b-brl_2"/>
    <property type="match status" value="1"/>
</dbReference>
<name>A0A2T0WVK0_9BACT</name>
<reference evidence="2 3" key="1">
    <citation type="submission" date="2018-03" db="EMBL/GenBank/DDBJ databases">
        <title>Genomic Encyclopedia of Archaeal and Bacterial Type Strains, Phase II (KMG-II): from individual species to whole genera.</title>
        <authorList>
            <person name="Goeker M."/>
        </authorList>
    </citation>
    <scope>NUCLEOTIDE SEQUENCE [LARGE SCALE GENOMIC DNA]</scope>
    <source>
        <strain evidence="2 3">DSM 27929</strain>
    </source>
</reference>
<accession>A0A2T0WVK0</accession>
<organism evidence="2 3">
    <name type="scientific">Mongoliibacter ruber</name>
    <dbReference type="NCBI Taxonomy" id="1750599"/>
    <lineage>
        <taxon>Bacteria</taxon>
        <taxon>Pseudomonadati</taxon>
        <taxon>Bacteroidota</taxon>
        <taxon>Cytophagia</taxon>
        <taxon>Cytophagales</taxon>
        <taxon>Cyclobacteriaceae</taxon>
        <taxon>Mongoliibacter</taxon>
    </lineage>
</organism>
<feature type="domain" description="Outer membrane protein beta-barrel" evidence="1">
    <location>
        <begin position="31"/>
        <end position="179"/>
    </location>
</feature>
<comment type="caution">
    <text evidence="2">The sequence shown here is derived from an EMBL/GenBank/DDBJ whole genome shotgun (WGS) entry which is preliminary data.</text>
</comment>
<sequence>MAQNAEPSSKKPYKSQTYFSFGAGLSVLQGVPDNFYQDGHGNIQIGFMKEMPINRRLSFLTGLELERTTYNLDFFPVLDESNNTLIQAPDGIKYSRIYQNSFNLSAQARLYFKDNNSKEKPNIFLQTGFRGGYNLSSTYSFRENNENQSINLSELANPFNLQAELMLGFKGNYFKKLEILNASSFGMTYQFNPLLTAGNVENIKPIHLTWRFLF</sequence>
<dbReference type="AlphaFoldDB" id="A0A2T0WVK0"/>
<dbReference type="InterPro" id="IPR025665">
    <property type="entry name" value="Beta-barrel_OMP_2"/>
</dbReference>